<dbReference type="Gene3D" id="3.50.30.10">
    <property type="entry name" value="Phosphohistidine domain"/>
    <property type="match status" value="1"/>
</dbReference>
<evidence type="ECO:0000313" key="3">
    <source>
        <dbReference type="Proteomes" id="UP000503088"/>
    </source>
</evidence>
<gene>
    <name evidence="2" type="ORF">GXN76_14280</name>
</gene>
<accession>A0A7D3Y6A9</accession>
<dbReference type="GO" id="GO:0016772">
    <property type="term" value="F:transferase activity, transferring phosphorus-containing groups"/>
    <property type="evidence" value="ECO:0007669"/>
    <property type="project" value="InterPro"/>
</dbReference>
<sequence length="546" mass="62614">MKTPVITEFQRTIILSEDEKQSGFWIQDDTHFSDPKTPLFLSFMLPAFLHGANKAFKRWKYPIDYIALKSSEGYVYQTTIPAPGDPAQQFQEQLKILRPLFPSLKERLYQKVEDILLPTYEKIEANSRINLSLKDALQKTEELYDFYLTAWEIHFDVVLPQGVLHETLEQLYKNLTKSDDVTFLHEMLTGVMNKFLESDQKLWELAEQAKKNQTLSKIFLHSPANHLQSELSQADDGQDFLSLLAPIIREYGYRKLNNHEFIGETWVENIHEPLSIIQTFIQKDYHFQKEFNHVRTEREHKYRQLLDRLPDSEQKEEFKQVYQWALKATCLRDDHHFYIDAMLPAKARLLLLNVGKTMVLNQIMENPEDIFFLYLDEVQQALSKPEPLTPLISKRQEEYRTYQKKKAPASYGTPSEAQLSSPMLQQIMGSIKETLDDTNRLKGFAASRGKHTGIVKVIHGPDDASKLEKGDILVCKTTTPTWTVMFAVAGAVVTDAGGVLSHSGIVAREYQIPAVVGTKVATTNLKDGDMITVDGTNGVVTIEKQK</sequence>
<organism evidence="2 3">
    <name type="scientific">Kroppenstedtia pulmonis</name>
    <dbReference type="NCBI Taxonomy" id="1380685"/>
    <lineage>
        <taxon>Bacteria</taxon>
        <taxon>Bacillati</taxon>
        <taxon>Bacillota</taxon>
        <taxon>Bacilli</taxon>
        <taxon>Bacillales</taxon>
        <taxon>Thermoactinomycetaceae</taxon>
        <taxon>Kroppenstedtia</taxon>
    </lineage>
</organism>
<dbReference type="Pfam" id="PF00391">
    <property type="entry name" value="PEP-utilizers"/>
    <property type="match status" value="1"/>
</dbReference>
<dbReference type="KEGG" id="kpul:GXN76_14280"/>
<evidence type="ECO:0000313" key="2">
    <source>
        <dbReference type="EMBL" id="QKG85505.1"/>
    </source>
</evidence>
<dbReference type="InterPro" id="IPR036637">
    <property type="entry name" value="Phosphohistidine_dom_sf"/>
</dbReference>
<dbReference type="InterPro" id="IPR051549">
    <property type="entry name" value="PEP_Utilizing_Enz"/>
</dbReference>
<keyword evidence="3" id="KW-1185">Reference proteome</keyword>
<dbReference type="InterPro" id="IPR008279">
    <property type="entry name" value="PEP-util_enz_mobile_dom"/>
</dbReference>
<dbReference type="RefSeq" id="WP_173224216.1">
    <property type="nucleotide sequence ID" value="NZ_CP048104.1"/>
</dbReference>
<evidence type="ECO:0000259" key="1">
    <source>
        <dbReference type="Pfam" id="PF00391"/>
    </source>
</evidence>
<dbReference type="EMBL" id="CP048104">
    <property type="protein sequence ID" value="QKG85505.1"/>
    <property type="molecule type" value="Genomic_DNA"/>
</dbReference>
<feature type="domain" description="PEP-utilising enzyme mobile" evidence="1">
    <location>
        <begin position="468"/>
        <end position="538"/>
    </location>
</feature>
<protein>
    <submittedName>
        <fullName evidence="2">PEP-utilizing protein</fullName>
    </submittedName>
</protein>
<dbReference type="Proteomes" id="UP000503088">
    <property type="component" value="Chromosome"/>
</dbReference>
<dbReference type="PANTHER" id="PTHR43615:SF1">
    <property type="entry name" value="PPDK_N DOMAIN-CONTAINING PROTEIN"/>
    <property type="match status" value="1"/>
</dbReference>
<dbReference type="SUPFAM" id="SSF52009">
    <property type="entry name" value="Phosphohistidine domain"/>
    <property type="match status" value="1"/>
</dbReference>
<reference evidence="2 3" key="1">
    <citation type="submission" date="2020-01" db="EMBL/GenBank/DDBJ databases">
        <authorList>
            <person name="Gulvik C.A."/>
            <person name="Batra D.G."/>
        </authorList>
    </citation>
    <scope>NUCLEOTIDE SEQUENCE [LARGE SCALE GENOMIC DNA]</scope>
    <source>
        <strain evidence="2 3">W9323</strain>
    </source>
</reference>
<dbReference type="PANTHER" id="PTHR43615">
    <property type="entry name" value="PHOSPHOENOLPYRUVATE SYNTHASE-RELATED"/>
    <property type="match status" value="1"/>
</dbReference>
<name>A0A7D3Y6A9_9BACL</name>
<proteinExistence type="predicted"/>
<dbReference type="AlphaFoldDB" id="A0A7D3Y6A9"/>